<dbReference type="Proteomes" id="UP000724874">
    <property type="component" value="Unassembled WGS sequence"/>
</dbReference>
<feature type="compositionally biased region" description="Polar residues" evidence="1">
    <location>
        <begin position="1"/>
        <end position="10"/>
    </location>
</feature>
<sequence length="178" mass="20083">MSARCSSPYSAVSRRSAVSHEDESRNRDTYPGYKPIPNFRPHPDIIYSSSIYYGSDDEVLVNVKSNHEETQDHHVIIISDSSSRPPSPIPVPITPPAVQTPPPLLSPIREPLAIDLLKIRLLQKLKAVKAAKAKSKSRHISLKRQAKAEVARQKVLQRTALRLKRRIRRVSSKKNNSR</sequence>
<feature type="compositionally biased region" description="Basic and acidic residues" evidence="1">
    <location>
        <begin position="18"/>
        <end position="28"/>
    </location>
</feature>
<reference evidence="2" key="1">
    <citation type="submission" date="2020-11" db="EMBL/GenBank/DDBJ databases">
        <authorList>
            <consortium name="DOE Joint Genome Institute"/>
            <person name="Ahrendt S."/>
            <person name="Riley R."/>
            <person name="Andreopoulos W."/>
            <person name="LaButti K."/>
            <person name="Pangilinan J."/>
            <person name="Ruiz-duenas F.J."/>
            <person name="Barrasa J.M."/>
            <person name="Sanchez-Garcia M."/>
            <person name="Camarero S."/>
            <person name="Miyauchi S."/>
            <person name="Serrano A."/>
            <person name="Linde D."/>
            <person name="Babiker R."/>
            <person name="Drula E."/>
            <person name="Ayuso-Fernandez I."/>
            <person name="Pacheco R."/>
            <person name="Padilla G."/>
            <person name="Ferreira P."/>
            <person name="Barriuso J."/>
            <person name="Kellner H."/>
            <person name="Castanera R."/>
            <person name="Alfaro M."/>
            <person name="Ramirez L."/>
            <person name="Pisabarro A.G."/>
            <person name="Kuo A."/>
            <person name="Tritt A."/>
            <person name="Lipzen A."/>
            <person name="He G."/>
            <person name="Yan M."/>
            <person name="Ng V."/>
            <person name="Cullen D."/>
            <person name="Martin F."/>
            <person name="Rosso M.-N."/>
            <person name="Henrissat B."/>
            <person name="Hibbett D."/>
            <person name="Martinez A.T."/>
            <person name="Grigoriev I.V."/>
        </authorList>
    </citation>
    <scope>NUCLEOTIDE SEQUENCE</scope>
    <source>
        <strain evidence="2">AH 44721</strain>
    </source>
</reference>
<comment type="caution">
    <text evidence="2">The sequence shown here is derived from an EMBL/GenBank/DDBJ whole genome shotgun (WGS) entry which is preliminary data.</text>
</comment>
<gene>
    <name evidence="2" type="ORF">CPB84DRAFT_1844983</name>
</gene>
<dbReference type="EMBL" id="JADNYJ010000022">
    <property type="protein sequence ID" value="KAF8905582.1"/>
    <property type="molecule type" value="Genomic_DNA"/>
</dbReference>
<evidence type="ECO:0000256" key="1">
    <source>
        <dbReference type="SAM" id="MobiDB-lite"/>
    </source>
</evidence>
<feature type="region of interest" description="Disordered" evidence="1">
    <location>
        <begin position="1"/>
        <end position="36"/>
    </location>
</feature>
<dbReference type="AlphaFoldDB" id="A0A9P5NV61"/>
<keyword evidence="3" id="KW-1185">Reference proteome</keyword>
<proteinExistence type="predicted"/>
<name>A0A9P5NV61_GYMJU</name>
<evidence type="ECO:0000313" key="3">
    <source>
        <dbReference type="Proteomes" id="UP000724874"/>
    </source>
</evidence>
<protein>
    <submittedName>
        <fullName evidence="2">Uncharacterized protein</fullName>
    </submittedName>
</protein>
<organism evidence="2 3">
    <name type="scientific">Gymnopilus junonius</name>
    <name type="common">Spectacular rustgill mushroom</name>
    <name type="synonym">Gymnopilus spectabilis subsp. junonius</name>
    <dbReference type="NCBI Taxonomy" id="109634"/>
    <lineage>
        <taxon>Eukaryota</taxon>
        <taxon>Fungi</taxon>
        <taxon>Dikarya</taxon>
        <taxon>Basidiomycota</taxon>
        <taxon>Agaricomycotina</taxon>
        <taxon>Agaricomycetes</taxon>
        <taxon>Agaricomycetidae</taxon>
        <taxon>Agaricales</taxon>
        <taxon>Agaricineae</taxon>
        <taxon>Hymenogastraceae</taxon>
        <taxon>Gymnopilus</taxon>
    </lineage>
</organism>
<accession>A0A9P5NV61</accession>
<evidence type="ECO:0000313" key="2">
    <source>
        <dbReference type="EMBL" id="KAF8905582.1"/>
    </source>
</evidence>